<reference evidence="1" key="2">
    <citation type="journal article" date="2009" name="Appl. Environ. Microbiol.">
        <title>Lateral transfer of genes for hexahydro-1,3,5-trinitro-1,3,5-triazine (RDX) degradation.</title>
        <authorList>
            <person name="Andeer P.F."/>
            <person name="Stahl D.A."/>
            <person name="Bruce N.C."/>
            <person name="Strand S.E."/>
        </authorList>
    </citation>
    <scope>NUCLEOTIDE SEQUENCE</scope>
    <source>
        <strain evidence="1">MA1</strain>
        <plasmid evidence="1">pMA1</plasmid>
    </source>
</reference>
<dbReference type="Gene3D" id="3.40.50.620">
    <property type="entry name" value="HUPs"/>
    <property type="match status" value="1"/>
</dbReference>
<name>C3UMX6_9MICO</name>
<geneLocation type="plasmid" evidence="1">
    <name>pMA1</name>
</geneLocation>
<dbReference type="AlphaFoldDB" id="C3UMX6"/>
<protein>
    <submittedName>
        <fullName evidence="1">Uncharacterized protein</fullName>
    </submittedName>
</protein>
<organism evidence="1">
    <name type="scientific">Microbacterium sp. MA1</name>
    <dbReference type="NCBI Taxonomy" id="614068"/>
    <lineage>
        <taxon>Bacteria</taxon>
        <taxon>Bacillati</taxon>
        <taxon>Actinomycetota</taxon>
        <taxon>Actinomycetes</taxon>
        <taxon>Micrococcales</taxon>
        <taxon>Microbacteriaceae</taxon>
        <taxon>Microbacterium</taxon>
    </lineage>
</organism>
<sequence>MKLAVRTVGDSRTLVLICATRPSRRPEPPTDLHDALKDEAYLLTGQASVGEHLRTAAELAKWHGARLVTTTSEHGSPVPVLQRVAARVGAGAVFIGSDGPRPGWTPRRLGARLDRGVELIVTDGAVHHRRRTAIREVSEPRVSWPASWPAPGLATH</sequence>
<evidence type="ECO:0000313" key="1">
    <source>
        <dbReference type="EMBL" id="ACO88867.1"/>
    </source>
</evidence>
<accession>C3UMX6</accession>
<proteinExistence type="predicted"/>
<keyword evidence="1" id="KW-0614">Plasmid</keyword>
<dbReference type="InterPro" id="IPR014729">
    <property type="entry name" value="Rossmann-like_a/b/a_fold"/>
</dbReference>
<reference evidence="1" key="1">
    <citation type="submission" date="2008-12" db="EMBL/GenBank/DDBJ databases">
        <authorList>
            <person name="Andeer P."/>
            <person name="Stahl D.A."/>
            <person name="Bruce N.C."/>
            <person name="Strand S.E."/>
        </authorList>
    </citation>
    <scope>NUCLEOTIDE SEQUENCE</scope>
    <source>
        <strain evidence="1">MA1</strain>
        <plasmid evidence="1">pMA1</plasmid>
    </source>
</reference>
<dbReference type="EMBL" id="FJ577793">
    <property type="protein sequence ID" value="ACO88867.1"/>
    <property type="molecule type" value="Genomic_DNA"/>
</dbReference>